<protein>
    <recommendedName>
        <fullName evidence="5">Adhesin domain-containing protein</fullName>
    </recommendedName>
</protein>
<reference evidence="4" key="1">
    <citation type="journal article" date="2019" name="Int. J. Syst. Evol. Microbiol.">
        <title>The Global Catalogue of Microorganisms (GCM) 10K type strain sequencing project: providing services to taxonomists for standard genome sequencing and annotation.</title>
        <authorList>
            <consortium name="The Broad Institute Genomics Platform"/>
            <consortium name="The Broad Institute Genome Sequencing Center for Infectious Disease"/>
            <person name="Wu L."/>
            <person name="Ma J."/>
        </authorList>
    </citation>
    <scope>NUCLEOTIDE SEQUENCE [LARGE SCALE GENOMIC DNA]</scope>
    <source>
        <strain evidence="4">JCM 18274</strain>
    </source>
</reference>
<feature type="chain" id="PRO_5045472596" description="Adhesin domain-containing protein" evidence="2">
    <location>
        <begin position="24"/>
        <end position="503"/>
    </location>
</feature>
<evidence type="ECO:0000256" key="2">
    <source>
        <dbReference type="SAM" id="SignalP"/>
    </source>
</evidence>
<dbReference type="EMBL" id="BAABJH010000007">
    <property type="protein sequence ID" value="GAA4900167.1"/>
    <property type="molecule type" value="Genomic_DNA"/>
</dbReference>
<sequence length="503" mass="57232">MNTTTIKMKLLALCFLISGSLIAQQKLTKVLQSIKVDKDVTIDLNTSHCNIVFDTWNKDTVEIEAYIEGEQLSKVELENTLKSWGVDIDASSDNVSIRTTGKHSNIWTYNIPGHGDDDAVHAVIKELKFELADMPDMPEMDFDFHVEMPEMPEMPELPELPEGVNNIEFDYDAYKKDGEKYLEKYTEKFESLYGEDYAKKMEAWAEKFEDKWNEEDYVKKMEAWGEKFDEEWGEEFGERMAEWGEHFAKKMEGQVARIEAQAERMAAKAEHENARKAHVIKHKEHIKERSKLVEERQKKIEELVHGKTNSNVKKTIKIKMPKKAKLKVNVRYGEIEFAANIDNLKADLSHTKFTAYSINGSSTSINASYSPVFVTHWNLGELNLNYVRNAELENVSHLVLNAISSEVDIQNLTGSAVVDGNIGDIEIYKIADSFNNLNIILQNSNAVISLPKVDCNMQYKGIRSRLSHPKKGSKENPTNFSTGNLASGKSIVVNAKYSNVVMQ</sequence>
<evidence type="ECO:0000256" key="1">
    <source>
        <dbReference type="SAM" id="Coils"/>
    </source>
</evidence>
<feature type="signal peptide" evidence="2">
    <location>
        <begin position="1"/>
        <end position="23"/>
    </location>
</feature>
<evidence type="ECO:0008006" key="5">
    <source>
        <dbReference type="Google" id="ProtNLM"/>
    </source>
</evidence>
<feature type="coiled-coil region" evidence="1">
    <location>
        <begin position="248"/>
        <end position="277"/>
    </location>
</feature>
<dbReference type="RefSeq" id="WP_345274700.1">
    <property type="nucleotide sequence ID" value="NZ_BAABJH010000007.1"/>
</dbReference>
<dbReference type="Proteomes" id="UP001500433">
    <property type="component" value="Unassembled WGS sequence"/>
</dbReference>
<proteinExistence type="predicted"/>
<gene>
    <name evidence="3" type="ORF">GCM10023311_27070</name>
</gene>
<organism evidence="3 4">
    <name type="scientific">Flaviramulus aquimarinus</name>
    <dbReference type="NCBI Taxonomy" id="1170456"/>
    <lineage>
        <taxon>Bacteria</taxon>
        <taxon>Pseudomonadati</taxon>
        <taxon>Bacteroidota</taxon>
        <taxon>Flavobacteriia</taxon>
        <taxon>Flavobacteriales</taxon>
        <taxon>Flavobacteriaceae</taxon>
        <taxon>Flaviramulus</taxon>
    </lineage>
</organism>
<keyword evidence="2" id="KW-0732">Signal</keyword>
<evidence type="ECO:0000313" key="3">
    <source>
        <dbReference type="EMBL" id="GAA4900167.1"/>
    </source>
</evidence>
<comment type="caution">
    <text evidence="3">The sequence shown here is derived from an EMBL/GenBank/DDBJ whole genome shotgun (WGS) entry which is preliminary data.</text>
</comment>
<keyword evidence="4" id="KW-1185">Reference proteome</keyword>
<evidence type="ECO:0000313" key="4">
    <source>
        <dbReference type="Proteomes" id="UP001500433"/>
    </source>
</evidence>
<accession>A0ABP9FES3</accession>
<keyword evidence="1" id="KW-0175">Coiled coil</keyword>
<name>A0ABP9FES3_9FLAO</name>